<organism evidence="1 2">
    <name type="scientific">Pseudonocardia humida</name>
    <dbReference type="NCBI Taxonomy" id="2800819"/>
    <lineage>
        <taxon>Bacteria</taxon>
        <taxon>Bacillati</taxon>
        <taxon>Actinomycetota</taxon>
        <taxon>Actinomycetes</taxon>
        <taxon>Pseudonocardiales</taxon>
        <taxon>Pseudonocardiaceae</taxon>
        <taxon>Pseudonocardia</taxon>
    </lineage>
</organism>
<protein>
    <recommendedName>
        <fullName evidence="3">Antibiotic biosynthesis monooxygenase</fullName>
    </recommendedName>
</protein>
<dbReference type="EMBL" id="JAGSOV010000005">
    <property type="protein sequence ID" value="MCO1653666.1"/>
    <property type="molecule type" value="Genomic_DNA"/>
</dbReference>
<dbReference type="InterPro" id="IPR011008">
    <property type="entry name" value="Dimeric_a/b-barrel"/>
</dbReference>
<name>A0ABT0ZSG4_9PSEU</name>
<dbReference type="Proteomes" id="UP001165283">
    <property type="component" value="Unassembled WGS sequence"/>
</dbReference>
<evidence type="ECO:0000313" key="2">
    <source>
        <dbReference type="Proteomes" id="UP001165283"/>
    </source>
</evidence>
<reference evidence="1" key="1">
    <citation type="submission" date="2021-04" db="EMBL/GenBank/DDBJ databases">
        <title>Pseudonocardia sp. nov., isolated from sandy soil of mangrove forest.</title>
        <authorList>
            <person name="Zan Z."/>
            <person name="Huang R."/>
            <person name="Liu W."/>
        </authorList>
    </citation>
    <scope>NUCLEOTIDE SEQUENCE</scope>
    <source>
        <strain evidence="1">S2-4</strain>
    </source>
</reference>
<accession>A0ABT0ZSG4</accession>
<comment type="caution">
    <text evidence="1">The sequence shown here is derived from an EMBL/GenBank/DDBJ whole genome shotgun (WGS) entry which is preliminary data.</text>
</comment>
<keyword evidence="2" id="KW-1185">Reference proteome</keyword>
<dbReference type="Gene3D" id="3.30.70.100">
    <property type="match status" value="1"/>
</dbReference>
<proteinExistence type="predicted"/>
<dbReference type="RefSeq" id="WP_252435254.1">
    <property type="nucleotide sequence ID" value="NZ_JAGSOV010000005.1"/>
</dbReference>
<gene>
    <name evidence="1" type="ORF">KDL28_01215</name>
</gene>
<evidence type="ECO:0000313" key="1">
    <source>
        <dbReference type="EMBL" id="MCO1653666.1"/>
    </source>
</evidence>
<sequence>MSDELFRIDRFDVPDPAFDEFLTSLQPTHDLLRELPGCGQNVLLEGPRENGSTRLLTLVTWTDDAAIAAAQRAVRRLHEATGFSPARTVARLGVTADLGLYRVRPWPQAR</sequence>
<dbReference type="SUPFAM" id="SSF54909">
    <property type="entry name" value="Dimeric alpha+beta barrel"/>
    <property type="match status" value="1"/>
</dbReference>
<evidence type="ECO:0008006" key="3">
    <source>
        <dbReference type="Google" id="ProtNLM"/>
    </source>
</evidence>